<dbReference type="AlphaFoldDB" id="A0A4Y9IM38"/>
<keyword evidence="3" id="KW-0489">Methyltransferase</keyword>
<dbReference type="SUPFAM" id="SSF53335">
    <property type="entry name" value="S-adenosyl-L-methionine-dependent methyltransferases"/>
    <property type="match status" value="1"/>
</dbReference>
<feature type="domain" description="Methyltransferase" evidence="2">
    <location>
        <begin position="48"/>
        <end position="146"/>
    </location>
</feature>
<evidence type="ECO:0000313" key="3">
    <source>
        <dbReference type="EMBL" id="TFU89550.1"/>
    </source>
</evidence>
<proteinExistence type="predicted"/>
<reference evidence="3 4" key="1">
    <citation type="submission" date="2019-03" db="EMBL/GenBank/DDBJ databases">
        <title>Diversity of the mouse oral microbiome.</title>
        <authorList>
            <person name="Joseph S."/>
            <person name="Aduse-Opoku J."/>
            <person name="Curtis M."/>
            <person name="Wade W."/>
            <person name="Hashim A."/>
        </authorList>
    </citation>
    <scope>NUCLEOTIDE SEQUENCE [LARGE SCALE GENOMIC DNA]</scope>
    <source>
        <strain evidence="3 4">P11</strain>
    </source>
</reference>
<accession>A0A4Y9IM38</accession>
<evidence type="ECO:0000259" key="2">
    <source>
        <dbReference type="Pfam" id="PF13649"/>
    </source>
</evidence>
<dbReference type="PANTHER" id="PTHR43861">
    <property type="entry name" value="TRANS-ACONITATE 2-METHYLTRANSFERASE-RELATED"/>
    <property type="match status" value="1"/>
</dbReference>
<protein>
    <submittedName>
        <fullName evidence="3">Class I SAM-dependent methyltransferase</fullName>
    </submittedName>
</protein>
<dbReference type="Pfam" id="PF13649">
    <property type="entry name" value="Methyltransf_25"/>
    <property type="match status" value="1"/>
</dbReference>
<organism evidence="3 4">
    <name type="scientific">Dysgonomonas mossii</name>
    <dbReference type="NCBI Taxonomy" id="163665"/>
    <lineage>
        <taxon>Bacteria</taxon>
        <taxon>Pseudomonadati</taxon>
        <taxon>Bacteroidota</taxon>
        <taxon>Bacteroidia</taxon>
        <taxon>Bacteroidales</taxon>
        <taxon>Dysgonomonadaceae</taxon>
        <taxon>Dysgonomonas</taxon>
    </lineage>
</organism>
<dbReference type="RefSeq" id="WP_135104555.1">
    <property type="nucleotide sequence ID" value="NZ_JADGKW010000002.1"/>
</dbReference>
<dbReference type="InterPro" id="IPR041698">
    <property type="entry name" value="Methyltransf_25"/>
</dbReference>
<dbReference type="GO" id="GO:0008168">
    <property type="term" value="F:methyltransferase activity"/>
    <property type="evidence" value="ECO:0007669"/>
    <property type="project" value="UniProtKB-KW"/>
</dbReference>
<name>A0A4Y9IM38_9BACT</name>
<dbReference type="EMBL" id="SPPK01000002">
    <property type="protein sequence ID" value="TFU89550.1"/>
    <property type="molecule type" value="Genomic_DNA"/>
</dbReference>
<dbReference type="CDD" id="cd02440">
    <property type="entry name" value="AdoMet_MTases"/>
    <property type="match status" value="1"/>
</dbReference>
<dbReference type="Gene3D" id="3.40.50.150">
    <property type="entry name" value="Vaccinia Virus protein VP39"/>
    <property type="match status" value="1"/>
</dbReference>
<sequence>MKKDKVKEIFDTTADSYDKTWEKLSAISNSLHLLMGAILSELPEKAKILCVGAGTGAEIIYLAKRFPTWDFIAVDPSSAMLDVCRTRLSELGMEDRCEFYADYLENLSLPDTYDAATSILVSQFIDEKDSRIDFFRNIQRHLKSKGILINADLSNEIGSYEYEHILDVWSKMMSEGGVPQSIEKIRQSHKERVSLLAQEEVAKIIQSAGFERPVQFYQMAFIHGWFCQKRD</sequence>
<dbReference type="Proteomes" id="UP000298285">
    <property type="component" value="Unassembled WGS sequence"/>
</dbReference>
<gene>
    <name evidence="3" type="ORF">E4T88_05900</name>
</gene>
<dbReference type="InterPro" id="IPR029063">
    <property type="entry name" value="SAM-dependent_MTases_sf"/>
</dbReference>
<comment type="caution">
    <text evidence="3">The sequence shown here is derived from an EMBL/GenBank/DDBJ whole genome shotgun (WGS) entry which is preliminary data.</text>
</comment>
<dbReference type="GO" id="GO:0032259">
    <property type="term" value="P:methylation"/>
    <property type="evidence" value="ECO:0007669"/>
    <property type="project" value="UniProtKB-KW"/>
</dbReference>
<keyword evidence="1 3" id="KW-0808">Transferase</keyword>
<evidence type="ECO:0000256" key="1">
    <source>
        <dbReference type="ARBA" id="ARBA00022679"/>
    </source>
</evidence>
<dbReference type="OrthoDB" id="9789123at2"/>
<evidence type="ECO:0000313" key="4">
    <source>
        <dbReference type="Proteomes" id="UP000298285"/>
    </source>
</evidence>